<dbReference type="SMART" id="SM01408">
    <property type="entry name" value="ING"/>
    <property type="match status" value="1"/>
</dbReference>
<evidence type="ECO:0000256" key="2">
    <source>
        <dbReference type="ARBA" id="ARBA00010210"/>
    </source>
</evidence>
<dbReference type="Gene3D" id="3.30.40.10">
    <property type="entry name" value="Zinc/RING finger domain, C3HC4 (zinc finger)"/>
    <property type="match status" value="1"/>
</dbReference>
<dbReference type="Gene3D" id="6.10.140.1740">
    <property type="match status" value="1"/>
</dbReference>
<feature type="region of interest" description="Disordered" evidence="10">
    <location>
        <begin position="156"/>
        <end position="248"/>
    </location>
</feature>
<dbReference type="InterPro" id="IPR001965">
    <property type="entry name" value="Znf_PHD"/>
</dbReference>
<evidence type="ECO:0000313" key="12">
    <source>
        <dbReference type="EMBL" id="CEM04703.1"/>
    </source>
</evidence>
<dbReference type="InterPro" id="IPR028651">
    <property type="entry name" value="ING_fam"/>
</dbReference>
<dbReference type="Pfam" id="PF12998">
    <property type="entry name" value="ING"/>
    <property type="match status" value="1"/>
</dbReference>
<keyword evidence="4 8" id="KW-0863">Zinc-finger</keyword>
<dbReference type="PANTHER" id="PTHR10333:SF42">
    <property type="entry name" value="INHIBITOR OF GROWTH PROTEIN 5"/>
    <property type="match status" value="1"/>
</dbReference>
<dbReference type="InterPro" id="IPR011011">
    <property type="entry name" value="Znf_FYVE_PHD"/>
</dbReference>
<reference evidence="12" key="1">
    <citation type="submission" date="2014-11" db="EMBL/GenBank/DDBJ databases">
        <authorList>
            <person name="Otto D Thomas"/>
            <person name="Naeem Raeece"/>
        </authorList>
    </citation>
    <scope>NUCLEOTIDE SEQUENCE</scope>
</reference>
<dbReference type="PANTHER" id="PTHR10333">
    <property type="entry name" value="INHIBITOR OF GROWTH PROTEIN"/>
    <property type="match status" value="1"/>
</dbReference>
<dbReference type="SMART" id="SM00249">
    <property type="entry name" value="PHD"/>
    <property type="match status" value="1"/>
</dbReference>
<dbReference type="PROSITE" id="PS01359">
    <property type="entry name" value="ZF_PHD_1"/>
    <property type="match status" value="1"/>
</dbReference>
<dbReference type="InterPro" id="IPR024610">
    <property type="entry name" value="ING_N_histone-binding"/>
</dbReference>
<evidence type="ECO:0000259" key="11">
    <source>
        <dbReference type="PROSITE" id="PS50016"/>
    </source>
</evidence>
<dbReference type="GO" id="GO:0005634">
    <property type="term" value="C:nucleus"/>
    <property type="evidence" value="ECO:0007669"/>
    <property type="project" value="UniProtKB-SubCell"/>
</dbReference>
<organism evidence="12">
    <name type="scientific">Chromera velia CCMP2878</name>
    <dbReference type="NCBI Taxonomy" id="1169474"/>
    <lineage>
        <taxon>Eukaryota</taxon>
        <taxon>Sar</taxon>
        <taxon>Alveolata</taxon>
        <taxon>Colpodellida</taxon>
        <taxon>Chromeraceae</taxon>
        <taxon>Chromera</taxon>
    </lineage>
</organism>
<evidence type="ECO:0000256" key="9">
    <source>
        <dbReference type="RuleBase" id="RU361213"/>
    </source>
</evidence>
<evidence type="ECO:0000256" key="10">
    <source>
        <dbReference type="SAM" id="MobiDB-lite"/>
    </source>
</evidence>
<evidence type="ECO:0000256" key="7">
    <source>
        <dbReference type="ARBA" id="ARBA00023242"/>
    </source>
</evidence>
<comment type="function">
    <text evidence="9">Component of an histone acetyltransferase complex.</text>
</comment>
<comment type="subcellular location">
    <subcellularLocation>
        <location evidence="1 9">Nucleus</location>
    </subcellularLocation>
</comment>
<evidence type="ECO:0000256" key="6">
    <source>
        <dbReference type="ARBA" id="ARBA00022853"/>
    </source>
</evidence>
<dbReference type="GO" id="GO:0008270">
    <property type="term" value="F:zinc ion binding"/>
    <property type="evidence" value="ECO:0007669"/>
    <property type="project" value="UniProtKB-KW"/>
</dbReference>
<dbReference type="CDD" id="cd15522">
    <property type="entry name" value="PHD_TAF3"/>
    <property type="match status" value="1"/>
</dbReference>
<keyword evidence="3 9" id="KW-0479">Metal-binding</keyword>
<keyword evidence="5 9" id="KW-0862">Zinc</keyword>
<dbReference type="EMBL" id="CDMZ01000023">
    <property type="protein sequence ID" value="CEM04703.1"/>
    <property type="molecule type" value="Genomic_DNA"/>
</dbReference>
<keyword evidence="6 9" id="KW-0156">Chromatin regulator</keyword>
<evidence type="ECO:0000256" key="4">
    <source>
        <dbReference type="ARBA" id="ARBA00022771"/>
    </source>
</evidence>
<dbReference type="GO" id="GO:0006325">
    <property type="term" value="P:chromatin organization"/>
    <property type="evidence" value="ECO:0007669"/>
    <property type="project" value="UniProtKB-KW"/>
</dbReference>
<feature type="compositionally biased region" description="Basic and acidic residues" evidence="10">
    <location>
        <begin position="76"/>
        <end position="99"/>
    </location>
</feature>
<feature type="compositionally biased region" description="Gly residues" evidence="10">
    <location>
        <begin position="418"/>
        <end position="440"/>
    </location>
</feature>
<feature type="domain" description="PHD-type" evidence="11">
    <location>
        <begin position="293"/>
        <end position="349"/>
    </location>
</feature>
<feature type="compositionally biased region" description="Polar residues" evidence="10">
    <location>
        <begin position="196"/>
        <end position="211"/>
    </location>
</feature>
<sequence length="450" mass="48264">MPSAQEERQNELIENFLGEVEMLPNHVIRNMQQIRALDIKLTALQKDVDERLRPQFLQKLHLKTQGITQAEKDALKAKMTRKDGRDGQRGRWKTEDKGYATEMEEEDENYRELRKAEQQIMNLNHEKIGLITKLETLLGYHHESHKEVGTALDLQKQAEQENRPRPAWVDQHMGSLDTSNRIPQPYERRRRAGQGNVASQVSPRPSQTNTLGGPLRETRRNAIIVSGGKGKELMGPPAPSPPPTSVADTVGDDIPPYAGSVGGAPPANGGGFNQFEPGGDMGMHMMHDHDPNQEPCPQCGQINAPVGSESNEWVGCDECSKWYHQACVGYVEVPGQDMDEWLCPTCKEAGDSAAPFTQTLTPSVHHLLAPGVGGVMSAGAGHGASASSVSGGNSAPRASPMPSSAHPGGANDIPLQPGEGGPPGSGGATGSGSRKGGGAGTSSKKSKKKK</sequence>
<dbReference type="SUPFAM" id="SSF57903">
    <property type="entry name" value="FYVE/PHD zinc finger"/>
    <property type="match status" value="1"/>
</dbReference>
<gene>
    <name evidence="12" type="ORF">Cvel_14381</name>
</gene>
<dbReference type="VEuPathDB" id="CryptoDB:Cvel_14381"/>
<dbReference type="AlphaFoldDB" id="A0A0G4EZV9"/>
<feature type="region of interest" description="Disordered" evidence="10">
    <location>
        <begin position="76"/>
        <end position="104"/>
    </location>
</feature>
<evidence type="ECO:0000256" key="8">
    <source>
        <dbReference type="PROSITE-ProRule" id="PRU00146"/>
    </source>
</evidence>
<feature type="compositionally biased region" description="Low complexity" evidence="10">
    <location>
        <begin position="383"/>
        <end position="407"/>
    </location>
</feature>
<dbReference type="Pfam" id="PF00628">
    <property type="entry name" value="PHD"/>
    <property type="match status" value="1"/>
</dbReference>
<proteinExistence type="inferred from homology"/>
<evidence type="ECO:0000256" key="5">
    <source>
        <dbReference type="ARBA" id="ARBA00022833"/>
    </source>
</evidence>
<protein>
    <recommendedName>
        <fullName evidence="9">Inhibitor of growth protein</fullName>
    </recommendedName>
</protein>
<comment type="domain">
    <text evidence="9">The PHD-type zinc finger mediates the binding to H3K4me3.</text>
</comment>
<comment type="subunit">
    <text evidence="9">Component of an histone acetyltransferase complex. Interacts with H3K4me3 and to a lesser extent with H3K4me2.</text>
</comment>
<dbReference type="InterPro" id="IPR013083">
    <property type="entry name" value="Znf_RING/FYVE/PHD"/>
</dbReference>
<dbReference type="InterPro" id="IPR019786">
    <property type="entry name" value="Zinc_finger_PHD-type_CS"/>
</dbReference>
<name>A0A0G4EZV9_9ALVE</name>
<feature type="region of interest" description="Disordered" evidence="10">
    <location>
        <begin position="380"/>
        <end position="450"/>
    </location>
</feature>
<dbReference type="PROSITE" id="PS50016">
    <property type="entry name" value="ZF_PHD_2"/>
    <property type="match status" value="1"/>
</dbReference>
<comment type="similarity">
    <text evidence="2 9">Belongs to the ING family.</text>
</comment>
<dbReference type="InterPro" id="IPR019787">
    <property type="entry name" value="Znf_PHD-finger"/>
</dbReference>
<evidence type="ECO:0000256" key="3">
    <source>
        <dbReference type="ARBA" id="ARBA00022723"/>
    </source>
</evidence>
<evidence type="ECO:0000256" key="1">
    <source>
        <dbReference type="ARBA" id="ARBA00004123"/>
    </source>
</evidence>
<keyword evidence="7 9" id="KW-0539">Nucleus</keyword>
<accession>A0A0G4EZV9</accession>